<dbReference type="Proteomes" id="UP000236291">
    <property type="component" value="Unassembled WGS sequence"/>
</dbReference>
<dbReference type="STRING" id="57577.A0A2K3JXT0"/>
<sequence length="65" mass="7560">MFVSSEGNKIVSKEILKVLKEAEWEPSLYWKLMPVEFGEDSEYDPVDPDGISNINIPFPKNEDWE</sequence>
<gene>
    <name evidence="2" type="ORF">L195_g051094</name>
</gene>
<evidence type="ECO:0000313" key="2">
    <source>
        <dbReference type="EMBL" id="PNX58796.1"/>
    </source>
</evidence>
<organism evidence="2 3">
    <name type="scientific">Trifolium pratense</name>
    <name type="common">Red clover</name>
    <dbReference type="NCBI Taxonomy" id="57577"/>
    <lineage>
        <taxon>Eukaryota</taxon>
        <taxon>Viridiplantae</taxon>
        <taxon>Streptophyta</taxon>
        <taxon>Embryophyta</taxon>
        <taxon>Tracheophyta</taxon>
        <taxon>Spermatophyta</taxon>
        <taxon>Magnoliopsida</taxon>
        <taxon>eudicotyledons</taxon>
        <taxon>Gunneridae</taxon>
        <taxon>Pentapetalae</taxon>
        <taxon>rosids</taxon>
        <taxon>fabids</taxon>
        <taxon>Fabales</taxon>
        <taxon>Fabaceae</taxon>
        <taxon>Papilionoideae</taxon>
        <taxon>50 kb inversion clade</taxon>
        <taxon>NPAAA clade</taxon>
        <taxon>Hologalegina</taxon>
        <taxon>IRL clade</taxon>
        <taxon>Trifolieae</taxon>
        <taxon>Trifolium</taxon>
    </lineage>
</organism>
<dbReference type="AlphaFoldDB" id="A0A2K3JXT0"/>
<evidence type="ECO:0000313" key="3">
    <source>
        <dbReference type="Proteomes" id="UP000236291"/>
    </source>
</evidence>
<dbReference type="ExpressionAtlas" id="A0A2K3JXT0">
    <property type="expression patterns" value="baseline"/>
</dbReference>
<name>A0A2K3JXT0_TRIPR</name>
<reference evidence="2 3" key="1">
    <citation type="journal article" date="2014" name="Am. J. Bot.">
        <title>Genome assembly and annotation for red clover (Trifolium pratense; Fabaceae).</title>
        <authorList>
            <person name="Istvanek J."/>
            <person name="Jaros M."/>
            <person name="Krenek A."/>
            <person name="Repkova J."/>
        </authorList>
    </citation>
    <scope>NUCLEOTIDE SEQUENCE [LARGE SCALE GENOMIC DNA]</scope>
    <source>
        <strain evidence="3">cv. Tatra</strain>
        <tissue evidence="2">Young leaves</tissue>
    </source>
</reference>
<evidence type="ECO:0000256" key="1">
    <source>
        <dbReference type="SAM" id="MobiDB-lite"/>
    </source>
</evidence>
<accession>A0A2K3JXT0</accession>
<comment type="caution">
    <text evidence="2">The sequence shown here is derived from an EMBL/GenBank/DDBJ whole genome shotgun (WGS) entry which is preliminary data.</text>
</comment>
<protein>
    <submittedName>
        <fullName evidence="2">GDSL esterase/lipase CPRD49</fullName>
    </submittedName>
</protein>
<dbReference type="EMBL" id="ASHM01079365">
    <property type="protein sequence ID" value="PNX58796.1"/>
    <property type="molecule type" value="Genomic_DNA"/>
</dbReference>
<reference evidence="2 3" key="2">
    <citation type="journal article" date="2017" name="Front. Plant Sci.">
        <title>Gene Classification and Mining of Molecular Markers Useful in Red Clover (Trifolium pratense) Breeding.</title>
        <authorList>
            <person name="Istvanek J."/>
            <person name="Dluhosova J."/>
            <person name="Dluhos P."/>
            <person name="Patkova L."/>
            <person name="Nedelnik J."/>
            <person name="Repkova J."/>
        </authorList>
    </citation>
    <scope>NUCLEOTIDE SEQUENCE [LARGE SCALE GENOMIC DNA]</scope>
    <source>
        <strain evidence="3">cv. Tatra</strain>
        <tissue evidence="2">Young leaves</tissue>
    </source>
</reference>
<proteinExistence type="predicted"/>
<feature type="region of interest" description="Disordered" evidence="1">
    <location>
        <begin position="43"/>
        <end position="65"/>
    </location>
</feature>